<feature type="region of interest" description="Disordered" evidence="1">
    <location>
        <begin position="131"/>
        <end position="227"/>
    </location>
</feature>
<feature type="compositionally biased region" description="Basic and acidic residues" evidence="1">
    <location>
        <begin position="102"/>
        <end position="114"/>
    </location>
</feature>
<feature type="compositionally biased region" description="Low complexity" evidence="1">
    <location>
        <begin position="1"/>
        <end position="14"/>
    </location>
</feature>
<feature type="region of interest" description="Disordered" evidence="1">
    <location>
        <begin position="292"/>
        <end position="344"/>
    </location>
</feature>
<feature type="compositionally biased region" description="Basic and acidic residues" evidence="1">
    <location>
        <begin position="75"/>
        <end position="95"/>
    </location>
</feature>
<keyword evidence="3" id="KW-1185">Reference proteome</keyword>
<reference evidence="2 3" key="1">
    <citation type="journal article" date="2015" name="Fungal Genet. Biol.">
        <title>Evolution of novel wood decay mechanisms in Agaricales revealed by the genome sequences of Fistulina hepatica and Cylindrobasidium torrendii.</title>
        <authorList>
            <person name="Floudas D."/>
            <person name="Held B.W."/>
            <person name="Riley R."/>
            <person name="Nagy L.G."/>
            <person name="Koehler G."/>
            <person name="Ransdell A.S."/>
            <person name="Younus H."/>
            <person name="Chow J."/>
            <person name="Chiniquy J."/>
            <person name="Lipzen A."/>
            <person name="Tritt A."/>
            <person name="Sun H."/>
            <person name="Haridas S."/>
            <person name="LaButti K."/>
            <person name="Ohm R.A."/>
            <person name="Kues U."/>
            <person name="Blanchette R.A."/>
            <person name="Grigoriev I.V."/>
            <person name="Minto R.E."/>
            <person name="Hibbett D.S."/>
        </authorList>
    </citation>
    <scope>NUCLEOTIDE SEQUENCE [LARGE SCALE GENOMIC DNA]</scope>
    <source>
        <strain evidence="2 3">FP15055 ss-10</strain>
    </source>
</reference>
<dbReference type="Proteomes" id="UP000054007">
    <property type="component" value="Unassembled WGS sequence"/>
</dbReference>
<dbReference type="AlphaFoldDB" id="A0A0D7AWU5"/>
<evidence type="ECO:0000313" key="2">
    <source>
        <dbReference type="EMBL" id="KIY62324.1"/>
    </source>
</evidence>
<feature type="compositionally biased region" description="Basic and acidic residues" evidence="1">
    <location>
        <begin position="318"/>
        <end position="344"/>
    </location>
</feature>
<evidence type="ECO:0000256" key="1">
    <source>
        <dbReference type="SAM" id="MobiDB-lite"/>
    </source>
</evidence>
<feature type="compositionally biased region" description="Basic and acidic residues" evidence="1">
    <location>
        <begin position="145"/>
        <end position="162"/>
    </location>
</feature>
<dbReference type="EMBL" id="KN880796">
    <property type="protein sequence ID" value="KIY62324.1"/>
    <property type="molecule type" value="Genomic_DNA"/>
</dbReference>
<name>A0A0D7AWU5_9AGAR</name>
<evidence type="ECO:0000313" key="3">
    <source>
        <dbReference type="Proteomes" id="UP000054007"/>
    </source>
</evidence>
<feature type="compositionally biased region" description="Polar residues" evidence="1">
    <location>
        <begin position="211"/>
        <end position="223"/>
    </location>
</feature>
<proteinExistence type="predicted"/>
<sequence length="344" mass="37289">MTSPSPTTTDAPSSKGRLPSHNSESGARPSSPDNESPEHPLASGRGLLRRRTRSEFPANKRFKPNHLSKPSNDQESSKAKESKPTKKNEVPRDGALEGEALNEAHEYESAKENEVLNCALKKKSLDEAEASLAQEHEISGAGTSKSRDLSETKESPAKESECSSKGSGAINPAAEVGELKESGNSSQHKASDQDLFSQIPSNVPVNVPHNIPSNVSPSDTPSPILSKRNFPALPPNFPSPMFACNISFPFLSRTPSPKIPPVVLGKEISEEKAPPKRKRRFESLFFLPANVSSTASTSATKKKPEARRPRRPSLSPTRSEKDACNHPKAFIDDSSDEESRVQEN</sequence>
<feature type="compositionally biased region" description="Polar residues" evidence="1">
    <location>
        <begin position="182"/>
        <end position="204"/>
    </location>
</feature>
<accession>A0A0D7AWU5</accession>
<feature type="region of interest" description="Disordered" evidence="1">
    <location>
        <begin position="1"/>
        <end position="114"/>
    </location>
</feature>
<organism evidence="2 3">
    <name type="scientific">Cylindrobasidium torrendii FP15055 ss-10</name>
    <dbReference type="NCBI Taxonomy" id="1314674"/>
    <lineage>
        <taxon>Eukaryota</taxon>
        <taxon>Fungi</taxon>
        <taxon>Dikarya</taxon>
        <taxon>Basidiomycota</taxon>
        <taxon>Agaricomycotina</taxon>
        <taxon>Agaricomycetes</taxon>
        <taxon>Agaricomycetidae</taxon>
        <taxon>Agaricales</taxon>
        <taxon>Marasmiineae</taxon>
        <taxon>Physalacriaceae</taxon>
        <taxon>Cylindrobasidium</taxon>
    </lineage>
</organism>
<gene>
    <name evidence="2" type="ORF">CYLTODRAFT_447269</name>
</gene>
<protein>
    <submittedName>
        <fullName evidence="2">Uncharacterized protein</fullName>
    </submittedName>
</protein>